<evidence type="ECO:0000313" key="1">
    <source>
        <dbReference type="EMBL" id="JAP89121.1"/>
    </source>
</evidence>
<organism evidence="1">
    <name type="scientific">Trepomonas sp. PC1</name>
    <dbReference type="NCBI Taxonomy" id="1076344"/>
    <lineage>
        <taxon>Eukaryota</taxon>
        <taxon>Metamonada</taxon>
        <taxon>Diplomonadida</taxon>
        <taxon>Hexamitidae</taxon>
        <taxon>Hexamitinae</taxon>
        <taxon>Trepomonas</taxon>
    </lineage>
</organism>
<dbReference type="EMBL" id="GDID01007485">
    <property type="protein sequence ID" value="JAP89121.1"/>
    <property type="molecule type" value="Transcribed_RNA"/>
</dbReference>
<reference evidence="1" key="1">
    <citation type="submission" date="2015-07" db="EMBL/GenBank/DDBJ databases">
        <title>Adaptation to a free-living lifestyle via gene acquisitions in the diplomonad Trepomonas sp. PC1.</title>
        <authorList>
            <person name="Xu F."/>
            <person name="Jerlstrom-Hultqvist J."/>
            <person name="Kolisko M."/>
            <person name="Simpson A.G.B."/>
            <person name="Roger A.J."/>
            <person name="Svard S.G."/>
            <person name="Andersson J.O."/>
        </authorList>
    </citation>
    <scope>NUCLEOTIDE SEQUENCE</scope>
    <source>
        <strain evidence="1">PC1</strain>
    </source>
</reference>
<sequence length="347" mass="40660">LQDIIDYERSKIDVTLKLMNILDIKQCLKAFITEFQLKLDVDDIYVERDLAQNQNFVVAEDALLLYDKMLNDEAIKEFQKKEFKYLIAPYLEVIEGNHFEEKKLQAAFLPSLTTQLLTHGFLSRSVQVVFAPFLKTMQDQSLMDSKIQELFTLQLEMLPSACFWGSSQIRYFYSHTLTLLQNSAFYQTNIEAVYLQNMKQQNKARQYPPFLKADSLKVIFASKEVECLKKCFQQREQDQICYICAKQFDKLSSEKMNFGQFCEKFDCYQRTKRILESSGQMGIVNKITDPECRTARIQQNKMMRKELRNILVEIHGVNQAFQRCVKNVFEPVQSFFGSLNELQLASE</sequence>
<protein>
    <submittedName>
        <fullName evidence="1">Uncharacterized protein</fullName>
    </submittedName>
</protein>
<proteinExistence type="predicted"/>
<dbReference type="AlphaFoldDB" id="A0A146K0C2"/>
<feature type="non-terminal residue" evidence="1">
    <location>
        <position position="1"/>
    </location>
</feature>
<accession>A0A146K0C2</accession>
<gene>
    <name evidence="1" type="ORF">TPC1_31384</name>
</gene>
<name>A0A146K0C2_9EUKA</name>